<dbReference type="SUPFAM" id="SSF53448">
    <property type="entry name" value="Nucleotide-diphospho-sugar transferases"/>
    <property type="match status" value="1"/>
</dbReference>
<dbReference type="RefSeq" id="WP_190888310.1">
    <property type="nucleotide sequence ID" value="NZ_JACWZY010000015.1"/>
</dbReference>
<comment type="caution">
    <text evidence="7">The sequence shown here is derived from an EMBL/GenBank/DDBJ whole genome shotgun (WGS) entry which is preliminary data.</text>
</comment>
<dbReference type="InterPro" id="IPR029044">
    <property type="entry name" value="Nucleotide-diphossugar_trans"/>
</dbReference>
<accession>A0A926Y1Q2</accession>
<dbReference type="Pfam" id="PF00535">
    <property type="entry name" value="Glycos_transf_2"/>
    <property type="match status" value="1"/>
</dbReference>
<keyword evidence="5" id="KW-0472">Membrane</keyword>
<dbReference type="PANTHER" id="PTHR43646:SF2">
    <property type="entry name" value="GLYCOSYLTRANSFERASE 2-LIKE DOMAIN-CONTAINING PROTEIN"/>
    <property type="match status" value="1"/>
</dbReference>
<name>A0A926Y1Q2_9BACT</name>
<protein>
    <submittedName>
        <fullName evidence="7">Glycosyltransferase</fullName>
    </submittedName>
</protein>
<gene>
    <name evidence="7" type="ORF">IC229_17520</name>
</gene>
<comment type="subcellular location">
    <subcellularLocation>
        <location evidence="1">Cell membrane</location>
    </subcellularLocation>
</comment>
<keyword evidence="3" id="KW-0328">Glycosyltransferase</keyword>
<evidence type="ECO:0000313" key="7">
    <source>
        <dbReference type="EMBL" id="MBD2702452.1"/>
    </source>
</evidence>
<feature type="domain" description="Glycosyltransferase 2-like" evidence="6">
    <location>
        <begin position="31"/>
        <end position="185"/>
    </location>
</feature>
<organism evidence="7 8">
    <name type="scientific">Spirosoma profusum</name>
    <dbReference type="NCBI Taxonomy" id="2771354"/>
    <lineage>
        <taxon>Bacteria</taxon>
        <taxon>Pseudomonadati</taxon>
        <taxon>Bacteroidota</taxon>
        <taxon>Cytophagia</taxon>
        <taxon>Cytophagales</taxon>
        <taxon>Cytophagaceae</taxon>
        <taxon>Spirosoma</taxon>
    </lineage>
</organism>
<evidence type="ECO:0000256" key="1">
    <source>
        <dbReference type="ARBA" id="ARBA00004236"/>
    </source>
</evidence>
<proteinExistence type="predicted"/>
<dbReference type="AlphaFoldDB" id="A0A926Y1Q2"/>
<dbReference type="Gene3D" id="3.90.550.10">
    <property type="entry name" value="Spore Coat Polysaccharide Biosynthesis Protein SpsA, Chain A"/>
    <property type="match status" value="1"/>
</dbReference>
<evidence type="ECO:0000256" key="4">
    <source>
        <dbReference type="ARBA" id="ARBA00022679"/>
    </source>
</evidence>
<dbReference type="GO" id="GO:0016757">
    <property type="term" value="F:glycosyltransferase activity"/>
    <property type="evidence" value="ECO:0007669"/>
    <property type="project" value="UniProtKB-KW"/>
</dbReference>
<dbReference type="GO" id="GO:0005886">
    <property type="term" value="C:plasma membrane"/>
    <property type="evidence" value="ECO:0007669"/>
    <property type="project" value="UniProtKB-SubCell"/>
</dbReference>
<dbReference type="EMBL" id="JACWZY010000015">
    <property type="protein sequence ID" value="MBD2702452.1"/>
    <property type="molecule type" value="Genomic_DNA"/>
</dbReference>
<evidence type="ECO:0000259" key="6">
    <source>
        <dbReference type="Pfam" id="PF00535"/>
    </source>
</evidence>
<evidence type="ECO:0000256" key="3">
    <source>
        <dbReference type="ARBA" id="ARBA00022676"/>
    </source>
</evidence>
<keyword evidence="4" id="KW-0808">Transferase</keyword>
<sequence>MQSTIDSPITQPVHKRALFDLFPPDPDLQVSVIIPVKNEADSLENTLNALRCQKDLDGASLPKQSYEVLILLNNCTDQSGQITRSYQLRYPDFRLLVATVQLPVEMANVGTARRLLMDEACNRFCQLDRPTGIIASTDGDTFVDSQWIAQICTEIDQGCDVVGGRILTQPDDTPVRLNHLRNVTYRSLIARLESLLDPLPFDPWPRHFQHFGASIALTCAMYKRVGGLPPVACLEDEALYRALERIDARIRQSPLVRVTTSSRTQGRVAIGFSEQLRYWEVLNKTHQHQLVECAETVVHRIRARHRLRLYWQQRHTQPPFCLQAIAANLALDYSCLQSQLDQSHYFGQFWEYVDACLTNNGWANRWQPVPITEAISQLRLLVNTLEKNVAAASVD</sequence>
<evidence type="ECO:0000256" key="2">
    <source>
        <dbReference type="ARBA" id="ARBA00022475"/>
    </source>
</evidence>
<dbReference type="Proteomes" id="UP000598820">
    <property type="component" value="Unassembled WGS sequence"/>
</dbReference>
<evidence type="ECO:0000313" key="8">
    <source>
        <dbReference type="Proteomes" id="UP000598820"/>
    </source>
</evidence>
<dbReference type="PANTHER" id="PTHR43646">
    <property type="entry name" value="GLYCOSYLTRANSFERASE"/>
    <property type="match status" value="1"/>
</dbReference>
<dbReference type="InterPro" id="IPR001173">
    <property type="entry name" value="Glyco_trans_2-like"/>
</dbReference>
<reference evidence="7" key="1">
    <citation type="submission" date="2020-09" db="EMBL/GenBank/DDBJ databases">
        <authorList>
            <person name="Kim M.K."/>
        </authorList>
    </citation>
    <scope>NUCLEOTIDE SEQUENCE</scope>
    <source>
        <strain evidence="7">BT702</strain>
    </source>
</reference>
<evidence type="ECO:0000256" key="5">
    <source>
        <dbReference type="ARBA" id="ARBA00023136"/>
    </source>
</evidence>
<keyword evidence="8" id="KW-1185">Reference proteome</keyword>
<keyword evidence="2" id="KW-1003">Cell membrane</keyword>